<organism evidence="2">
    <name type="scientific">marine sediment metagenome</name>
    <dbReference type="NCBI Taxonomy" id="412755"/>
    <lineage>
        <taxon>unclassified sequences</taxon>
        <taxon>metagenomes</taxon>
        <taxon>ecological metagenomes</taxon>
    </lineage>
</organism>
<dbReference type="InterPro" id="IPR013429">
    <property type="entry name" value="Regulatory_FmdB_Zinc_ribbon"/>
</dbReference>
<dbReference type="SMART" id="SM00834">
    <property type="entry name" value="CxxC_CXXC_SSSS"/>
    <property type="match status" value="1"/>
</dbReference>
<dbReference type="AlphaFoldDB" id="X0VY74"/>
<gene>
    <name evidence="2" type="ORF">S01H1_51473</name>
</gene>
<accession>X0VY74</accession>
<dbReference type="EMBL" id="BARS01033213">
    <property type="protein sequence ID" value="GAG23404.1"/>
    <property type="molecule type" value="Genomic_DNA"/>
</dbReference>
<reference evidence="2" key="1">
    <citation type="journal article" date="2014" name="Front. Microbiol.">
        <title>High frequency of phylogenetically diverse reductive dehalogenase-homologous genes in deep subseafloor sedimentary metagenomes.</title>
        <authorList>
            <person name="Kawai M."/>
            <person name="Futagami T."/>
            <person name="Toyoda A."/>
            <person name="Takaki Y."/>
            <person name="Nishi S."/>
            <person name="Hori S."/>
            <person name="Arai W."/>
            <person name="Tsubouchi T."/>
            <person name="Morono Y."/>
            <person name="Uchiyama I."/>
            <person name="Ito T."/>
            <person name="Fujiyama A."/>
            <person name="Inagaki F."/>
            <person name="Takami H."/>
        </authorList>
    </citation>
    <scope>NUCLEOTIDE SEQUENCE</scope>
    <source>
        <strain evidence="2">Expedition CK06-06</strain>
    </source>
</reference>
<protein>
    <recommendedName>
        <fullName evidence="1">Putative regulatory protein FmdB zinc ribbon domain-containing protein</fullName>
    </recommendedName>
</protein>
<name>X0VY74_9ZZZZ</name>
<evidence type="ECO:0000313" key="2">
    <source>
        <dbReference type="EMBL" id="GAG23404.1"/>
    </source>
</evidence>
<dbReference type="NCBIfam" id="TIGR02605">
    <property type="entry name" value="CxxC_CxxC_SSSS"/>
    <property type="match status" value="1"/>
</dbReference>
<dbReference type="Pfam" id="PF09723">
    <property type="entry name" value="Zn_ribbon_8"/>
    <property type="match status" value="1"/>
</dbReference>
<comment type="caution">
    <text evidence="2">The sequence shown here is derived from an EMBL/GenBank/DDBJ whole genome shotgun (WGS) entry which is preliminary data.</text>
</comment>
<evidence type="ECO:0000259" key="1">
    <source>
        <dbReference type="SMART" id="SM00834"/>
    </source>
</evidence>
<sequence>MPIYTYRCRECKVAIEEIQKMDDPPPDRCPKCDAEGALERTMGISNFQLKGGGWAEDGYG</sequence>
<feature type="domain" description="Putative regulatory protein FmdB zinc ribbon" evidence="1">
    <location>
        <begin position="1"/>
        <end position="43"/>
    </location>
</feature>
<proteinExistence type="predicted"/>